<accession>A0A2J6WUQ9</accession>
<evidence type="ECO:0000313" key="4">
    <source>
        <dbReference type="Proteomes" id="UP000243376"/>
    </source>
</evidence>
<dbReference type="GO" id="GO:0005524">
    <property type="term" value="F:ATP binding"/>
    <property type="evidence" value="ECO:0007669"/>
    <property type="project" value="InterPro"/>
</dbReference>
<dbReference type="PANTHER" id="PTHR43581:SF4">
    <property type="entry name" value="ATP_GTP PHOSPHATASE"/>
    <property type="match status" value="1"/>
</dbReference>
<gene>
    <name evidence="3" type="ORF">C0184_14935</name>
</gene>
<dbReference type="SUPFAM" id="SSF52540">
    <property type="entry name" value="P-loop containing nucleoside triphosphate hydrolases"/>
    <property type="match status" value="1"/>
</dbReference>
<evidence type="ECO:0000313" key="3">
    <source>
        <dbReference type="EMBL" id="PMP74551.1"/>
    </source>
</evidence>
<reference evidence="3 4" key="1">
    <citation type="submission" date="2018-01" db="EMBL/GenBank/DDBJ databases">
        <title>Metagenomic assembled genomes from two thermal pools in the Uzon Caldera, Kamchatka, Russia.</title>
        <authorList>
            <person name="Wilkins L."/>
            <person name="Ettinger C."/>
        </authorList>
    </citation>
    <scope>NUCLEOTIDE SEQUENCE [LARGE SCALE GENOMIC DNA]</scope>
    <source>
        <strain evidence="3">ZAV-02</strain>
    </source>
</reference>
<dbReference type="InterPro" id="IPR003959">
    <property type="entry name" value="ATPase_AAA_core"/>
</dbReference>
<feature type="region of interest" description="Disordered" evidence="1">
    <location>
        <begin position="179"/>
        <end position="223"/>
    </location>
</feature>
<feature type="compositionally biased region" description="Low complexity" evidence="1">
    <location>
        <begin position="180"/>
        <end position="200"/>
    </location>
</feature>
<dbReference type="Pfam" id="PF13304">
    <property type="entry name" value="AAA_21"/>
    <property type="match status" value="1"/>
</dbReference>
<feature type="domain" description="ATPase AAA-type core" evidence="2">
    <location>
        <begin position="327"/>
        <end position="415"/>
    </location>
</feature>
<dbReference type="EMBL" id="PNIQ01000997">
    <property type="protein sequence ID" value="PMP74551.1"/>
    <property type="molecule type" value="Genomic_DNA"/>
</dbReference>
<proteinExistence type="predicted"/>
<evidence type="ECO:0000256" key="1">
    <source>
        <dbReference type="SAM" id="MobiDB-lite"/>
    </source>
</evidence>
<protein>
    <recommendedName>
        <fullName evidence="2">ATPase AAA-type core domain-containing protein</fullName>
    </recommendedName>
</protein>
<dbReference type="Proteomes" id="UP000243376">
    <property type="component" value="Unassembled WGS sequence"/>
</dbReference>
<feature type="compositionally biased region" description="Low complexity" evidence="1">
    <location>
        <begin position="208"/>
        <end position="223"/>
    </location>
</feature>
<name>A0A2J6WUQ9_9CHLR</name>
<dbReference type="InterPro" id="IPR051396">
    <property type="entry name" value="Bact_Antivir_Def_Nuclease"/>
</dbReference>
<evidence type="ECO:0000259" key="2">
    <source>
        <dbReference type="Pfam" id="PF13304"/>
    </source>
</evidence>
<dbReference type="PANTHER" id="PTHR43581">
    <property type="entry name" value="ATP/GTP PHOSPHATASE"/>
    <property type="match status" value="1"/>
</dbReference>
<dbReference type="AlphaFoldDB" id="A0A2J6WUQ9"/>
<sequence length="488" mass="54465">MIERIVIHRFRGIRQGDLNHLRKFNLFIGPNNSGKTAILELLYLSATSGRSVQFIRDDLLPAETGVLKATTSARTDLLGYEPLPYLRQRHGKHSEWNGNPAVVTAEGGLEINLRRLPNSDGAPPWNSFRLAAPLPDWGEQDVYAFSKEDIARIAMFTLPQPAMLDPSMIPPAIAEAGVRPAGAATDTTTAAPTPTTGTATEVEDVSSAATDTTTAATTTEPTPAATTPIFDWHYLWEPDWVYRWDRQQPIDRLAVWVTQGERPQPQQVVFFSSQTANSHFTDHFANWAYHNVKDWHETLAERMAQVFPALEGAKIEVLDTPDAQSGRTGYVRFPNRTPLAIDQFGDGARHAFKLLAALTALAATVDDDHPGLLLWEEPEVYMHAATLNRLLRIVADIVAQKPIQVCITTQSLEVLAWLILYLDQQPAMQPDQISTFHLNLKDGQLHVRPFIGKALGSWFDFFGDPRLIEEDELASPLTRLLSIREERE</sequence>
<dbReference type="Gene3D" id="3.40.50.300">
    <property type="entry name" value="P-loop containing nucleotide triphosphate hydrolases"/>
    <property type="match status" value="2"/>
</dbReference>
<organism evidence="3 4">
    <name type="scientific">Chloroflexus aggregans</name>
    <dbReference type="NCBI Taxonomy" id="152260"/>
    <lineage>
        <taxon>Bacteria</taxon>
        <taxon>Bacillati</taxon>
        <taxon>Chloroflexota</taxon>
        <taxon>Chloroflexia</taxon>
        <taxon>Chloroflexales</taxon>
        <taxon>Chloroflexineae</taxon>
        <taxon>Chloroflexaceae</taxon>
        <taxon>Chloroflexus</taxon>
    </lineage>
</organism>
<comment type="caution">
    <text evidence="3">The sequence shown here is derived from an EMBL/GenBank/DDBJ whole genome shotgun (WGS) entry which is preliminary data.</text>
</comment>
<dbReference type="InterPro" id="IPR027417">
    <property type="entry name" value="P-loop_NTPase"/>
</dbReference>
<dbReference type="GO" id="GO:0016887">
    <property type="term" value="F:ATP hydrolysis activity"/>
    <property type="evidence" value="ECO:0007669"/>
    <property type="project" value="InterPro"/>
</dbReference>